<dbReference type="Proteomes" id="UP000886523">
    <property type="component" value="Unassembled WGS sequence"/>
</dbReference>
<dbReference type="AlphaFoldDB" id="A0A9P6B2X3"/>
<accession>A0A9P6B2X3</accession>
<comment type="caution">
    <text evidence="1">The sequence shown here is derived from an EMBL/GenBank/DDBJ whole genome shotgun (WGS) entry which is preliminary data.</text>
</comment>
<keyword evidence="2" id="KW-1185">Reference proteome</keyword>
<sequence>MIHFRSRAALRTWVCTPDKPHCVRAIHIVPTPLRQGVYPHCPITNKQRNVSSAIPSVSLLYTWASTPYDITIRFHRKCVAAFESLYGYYLLPALLCCVGSSQLSGAGIYSPHSDVRELYRTKAAVCHPTGCPRICRYLSQNWYILSRGFAVLNWH</sequence>
<proteinExistence type="predicted"/>
<name>A0A9P6B2X3_9AGAM</name>
<reference evidence="1" key="1">
    <citation type="journal article" date="2020" name="Nat. Commun.">
        <title>Large-scale genome sequencing of mycorrhizal fungi provides insights into the early evolution of symbiotic traits.</title>
        <authorList>
            <person name="Miyauchi S."/>
            <person name="Kiss E."/>
            <person name="Kuo A."/>
            <person name="Drula E."/>
            <person name="Kohler A."/>
            <person name="Sanchez-Garcia M."/>
            <person name="Morin E."/>
            <person name="Andreopoulos B."/>
            <person name="Barry K.W."/>
            <person name="Bonito G."/>
            <person name="Buee M."/>
            <person name="Carver A."/>
            <person name="Chen C."/>
            <person name="Cichocki N."/>
            <person name="Clum A."/>
            <person name="Culley D."/>
            <person name="Crous P.W."/>
            <person name="Fauchery L."/>
            <person name="Girlanda M."/>
            <person name="Hayes R.D."/>
            <person name="Keri Z."/>
            <person name="LaButti K."/>
            <person name="Lipzen A."/>
            <person name="Lombard V."/>
            <person name="Magnuson J."/>
            <person name="Maillard F."/>
            <person name="Murat C."/>
            <person name="Nolan M."/>
            <person name="Ohm R.A."/>
            <person name="Pangilinan J."/>
            <person name="Pereira M.F."/>
            <person name="Perotto S."/>
            <person name="Peter M."/>
            <person name="Pfister S."/>
            <person name="Riley R."/>
            <person name="Sitrit Y."/>
            <person name="Stielow J.B."/>
            <person name="Szollosi G."/>
            <person name="Zifcakova L."/>
            <person name="Stursova M."/>
            <person name="Spatafora J.W."/>
            <person name="Tedersoo L."/>
            <person name="Vaario L.M."/>
            <person name="Yamada A."/>
            <person name="Yan M."/>
            <person name="Wang P."/>
            <person name="Xu J."/>
            <person name="Bruns T."/>
            <person name="Baldrian P."/>
            <person name="Vilgalys R."/>
            <person name="Dunand C."/>
            <person name="Henrissat B."/>
            <person name="Grigoriev I.V."/>
            <person name="Hibbett D."/>
            <person name="Nagy L.G."/>
            <person name="Martin F.M."/>
        </authorList>
    </citation>
    <scope>NUCLEOTIDE SEQUENCE</scope>
    <source>
        <strain evidence="1">UP504</strain>
    </source>
</reference>
<evidence type="ECO:0000313" key="1">
    <source>
        <dbReference type="EMBL" id="KAF9515326.1"/>
    </source>
</evidence>
<gene>
    <name evidence="1" type="ORF">BS47DRAFT_1342035</name>
</gene>
<dbReference type="EMBL" id="MU128951">
    <property type="protein sequence ID" value="KAF9515326.1"/>
    <property type="molecule type" value="Genomic_DNA"/>
</dbReference>
<protein>
    <submittedName>
        <fullName evidence="1">Uncharacterized protein</fullName>
    </submittedName>
</protein>
<evidence type="ECO:0000313" key="2">
    <source>
        <dbReference type="Proteomes" id="UP000886523"/>
    </source>
</evidence>
<organism evidence="1 2">
    <name type="scientific">Hydnum rufescens UP504</name>
    <dbReference type="NCBI Taxonomy" id="1448309"/>
    <lineage>
        <taxon>Eukaryota</taxon>
        <taxon>Fungi</taxon>
        <taxon>Dikarya</taxon>
        <taxon>Basidiomycota</taxon>
        <taxon>Agaricomycotina</taxon>
        <taxon>Agaricomycetes</taxon>
        <taxon>Cantharellales</taxon>
        <taxon>Hydnaceae</taxon>
        <taxon>Hydnum</taxon>
    </lineage>
</organism>